<keyword evidence="3" id="KW-1185">Reference proteome</keyword>
<dbReference type="Proteomes" id="UP001497516">
    <property type="component" value="Chromosome 6"/>
</dbReference>
<feature type="domain" description="Reverse transcriptase zinc-binding" evidence="1">
    <location>
        <begin position="63"/>
        <end position="150"/>
    </location>
</feature>
<evidence type="ECO:0000313" key="2">
    <source>
        <dbReference type="EMBL" id="CAL1393225.1"/>
    </source>
</evidence>
<name>A0AAV2F4T2_9ROSI</name>
<evidence type="ECO:0000313" key="3">
    <source>
        <dbReference type="Proteomes" id="UP001497516"/>
    </source>
</evidence>
<dbReference type="PANTHER" id="PTHR33116:SF78">
    <property type="entry name" value="OS12G0587133 PROTEIN"/>
    <property type="match status" value="1"/>
</dbReference>
<accession>A0AAV2F4T2</accession>
<gene>
    <name evidence="2" type="ORF">LTRI10_LOCUS33818</name>
</gene>
<dbReference type="EMBL" id="OZ034819">
    <property type="protein sequence ID" value="CAL1393225.1"/>
    <property type="molecule type" value="Genomic_DNA"/>
</dbReference>
<dbReference type="AlphaFoldDB" id="A0AAV2F4T2"/>
<evidence type="ECO:0000259" key="1">
    <source>
        <dbReference type="Pfam" id="PF13966"/>
    </source>
</evidence>
<dbReference type="PANTHER" id="PTHR33116">
    <property type="entry name" value="REVERSE TRANSCRIPTASE ZINC-BINDING DOMAIN-CONTAINING PROTEIN-RELATED-RELATED"/>
    <property type="match status" value="1"/>
</dbReference>
<dbReference type="Pfam" id="PF13966">
    <property type="entry name" value="zf-RVT"/>
    <property type="match status" value="1"/>
</dbReference>
<sequence length="258" mass="29457">MERRFSSGLTSSPKESVWLTSTSGCWLLRSLRVPESQTTLETTSFLDAGSVRLVLHPSPSSGFTVLSAFKELAAETFAGTVDLPYKFVWRSLIPSKICNFLWNVFHKRILTLDNLKKRGTSLPNRCALCKQEEESINHIFVSCMFAEELWNILKSFIKVVDSVCRATDITDRINSWNKNNPADPAQWTSRVFLHAFCWNVWLERNARIFNELEAPSRVVAFRIGSAIAQCLTAAKKVDREISDNWLNVLKLRLFPPRN</sequence>
<proteinExistence type="predicted"/>
<dbReference type="InterPro" id="IPR026960">
    <property type="entry name" value="RVT-Znf"/>
</dbReference>
<organism evidence="2 3">
    <name type="scientific">Linum trigynum</name>
    <dbReference type="NCBI Taxonomy" id="586398"/>
    <lineage>
        <taxon>Eukaryota</taxon>
        <taxon>Viridiplantae</taxon>
        <taxon>Streptophyta</taxon>
        <taxon>Embryophyta</taxon>
        <taxon>Tracheophyta</taxon>
        <taxon>Spermatophyta</taxon>
        <taxon>Magnoliopsida</taxon>
        <taxon>eudicotyledons</taxon>
        <taxon>Gunneridae</taxon>
        <taxon>Pentapetalae</taxon>
        <taxon>rosids</taxon>
        <taxon>fabids</taxon>
        <taxon>Malpighiales</taxon>
        <taxon>Linaceae</taxon>
        <taxon>Linum</taxon>
    </lineage>
</organism>
<protein>
    <recommendedName>
        <fullName evidence="1">Reverse transcriptase zinc-binding domain-containing protein</fullName>
    </recommendedName>
</protein>
<reference evidence="2 3" key="1">
    <citation type="submission" date="2024-04" db="EMBL/GenBank/DDBJ databases">
        <authorList>
            <person name="Fracassetti M."/>
        </authorList>
    </citation>
    <scope>NUCLEOTIDE SEQUENCE [LARGE SCALE GENOMIC DNA]</scope>
</reference>